<name>A0AAV6UJT0_9ARAC</name>
<sequence length="77" mass="8856">MHSPHPLDPCSDRALNLPKCALQIALPRPEFSMSINQARPTRAFINLSGRIQIEQLRTRRENLCHEHEATQQEATNR</sequence>
<protein>
    <submittedName>
        <fullName evidence="1">Uncharacterized protein</fullName>
    </submittedName>
</protein>
<dbReference type="Proteomes" id="UP000827092">
    <property type="component" value="Unassembled WGS sequence"/>
</dbReference>
<keyword evidence="2" id="KW-1185">Reference proteome</keyword>
<gene>
    <name evidence="1" type="ORF">JTE90_002323</name>
</gene>
<organism evidence="1 2">
    <name type="scientific">Oedothorax gibbosus</name>
    <dbReference type="NCBI Taxonomy" id="931172"/>
    <lineage>
        <taxon>Eukaryota</taxon>
        <taxon>Metazoa</taxon>
        <taxon>Ecdysozoa</taxon>
        <taxon>Arthropoda</taxon>
        <taxon>Chelicerata</taxon>
        <taxon>Arachnida</taxon>
        <taxon>Araneae</taxon>
        <taxon>Araneomorphae</taxon>
        <taxon>Entelegynae</taxon>
        <taxon>Araneoidea</taxon>
        <taxon>Linyphiidae</taxon>
        <taxon>Erigoninae</taxon>
        <taxon>Oedothorax</taxon>
    </lineage>
</organism>
<proteinExistence type="predicted"/>
<evidence type="ECO:0000313" key="2">
    <source>
        <dbReference type="Proteomes" id="UP000827092"/>
    </source>
</evidence>
<accession>A0AAV6UJT0</accession>
<dbReference type="AlphaFoldDB" id="A0AAV6UJT0"/>
<evidence type="ECO:0000313" key="1">
    <source>
        <dbReference type="EMBL" id="KAG8184476.1"/>
    </source>
</evidence>
<dbReference type="EMBL" id="JAFNEN010000372">
    <property type="protein sequence ID" value="KAG8184476.1"/>
    <property type="molecule type" value="Genomic_DNA"/>
</dbReference>
<comment type="caution">
    <text evidence="1">The sequence shown here is derived from an EMBL/GenBank/DDBJ whole genome shotgun (WGS) entry which is preliminary data.</text>
</comment>
<reference evidence="1 2" key="1">
    <citation type="journal article" date="2022" name="Nat. Ecol. Evol.">
        <title>A masculinizing supergene underlies an exaggerated male reproductive morph in a spider.</title>
        <authorList>
            <person name="Hendrickx F."/>
            <person name="De Corte Z."/>
            <person name="Sonet G."/>
            <person name="Van Belleghem S.M."/>
            <person name="Kostlbacher S."/>
            <person name="Vangestel C."/>
        </authorList>
    </citation>
    <scope>NUCLEOTIDE SEQUENCE [LARGE SCALE GENOMIC DNA]</scope>
    <source>
        <strain evidence="1">W744_W776</strain>
    </source>
</reference>